<protein>
    <recommendedName>
        <fullName evidence="4">DUF3108 domain-containing protein</fullName>
    </recommendedName>
</protein>
<organism evidence="2 3">
    <name type="scientific">Mucilaginibacter mali</name>
    <dbReference type="NCBI Taxonomy" id="2740462"/>
    <lineage>
        <taxon>Bacteria</taxon>
        <taxon>Pseudomonadati</taxon>
        <taxon>Bacteroidota</taxon>
        <taxon>Sphingobacteriia</taxon>
        <taxon>Sphingobacteriales</taxon>
        <taxon>Sphingobacteriaceae</taxon>
        <taxon>Mucilaginibacter</taxon>
    </lineage>
</organism>
<dbReference type="KEGG" id="mmab:HQ865_01475"/>
<evidence type="ECO:0008006" key="4">
    <source>
        <dbReference type="Google" id="ProtNLM"/>
    </source>
</evidence>
<sequence>MKNLILIALLCITFGANAQSAKPIDGFLGIKFGSSSAQVIEAVKAKGGVVNAGQTATTVAFSNLSLGGRKVALFYVNFVNDKAFEAVFNFRADLEAKTIDYYNALAKDINGVYGEGKPYKDFKQPYSDGDGYEITAIKTGNATYETSWIDGENKAWISIVSYKDIPLVVRLIYSDGKLIQAFKDQQKEKNKSEF</sequence>
<dbReference type="Proteomes" id="UP000505355">
    <property type="component" value="Chromosome"/>
</dbReference>
<dbReference type="AlphaFoldDB" id="A0A7D4PRU8"/>
<proteinExistence type="predicted"/>
<keyword evidence="1" id="KW-0732">Signal</keyword>
<evidence type="ECO:0000256" key="1">
    <source>
        <dbReference type="SAM" id="SignalP"/>
    </source>
</evidence>
<name>A0A7D4PRU8_9SPHI</name>
<feature type="chain" id="PRO_5028947842" description="DUF3108 domain-containing protein" evidence="1">
    <location>
        <begin position="19"/>
        <end position="194"/>
    </location>
</feature>
<accession>A0A7D4PRU8</accession>
<feature type="signal peptide" evidence="1">
    <location>
        <begin position="1"/>
        <end position="18"/>
    </location>
</feature>
<keyword evidence="3" id="KW-1185">Reference proteome</keyword>
<evidence type="ECO:0000313" key="3">
    <source>
        <dbReference type="Proteomes" id="UP000505355"/>
    </source>
</evidence>
<reference evidence="2 3" key="1">
    <citation type="submission" date="2020-05" db="EMBL/GenBank/DDBJ databases">
        <title>Mucilaginibacter mali sp. nov.</title>
        <authorList>
            <person name="Kim H.S."/>
            <person name="Lee K.C."/>
            <person name="Suh M.K."/>
            <person name="Kim J.-S."/>
            <person name="Han K.-I."/>
            <person name="Eom M.K."/>
            <person name="Shin Y.K."/>
            <person name="Lee J.-S."/>
        </authorList>
    </citation>
    <scope>NUCLEOTIDE SEQUENCE [LARGE SCALE GENOMIC DNA]</scope>
    <source>
        <strain evidence="2 3">G2-14</strain>
    </source>
</reference>
<gene>
    <name evidence="2" type="ORF">HQ865_01475</name>
</gene>
<dbReference type="RefSeq" id="WP_173413185.1">
    <property type="nucleotide sequence ID" value="NZ_CP054139.1"/>
</dbReference>
<dbReference type="EMBL" id="CP054139">
    <property type="protein sequence ID" value="QKJ28483.1"/>
    <property type="molecule type" value="Genomic_DNA"/>
</dbReference>
<evidence type="ECO:0000313" key="2">
    <source>
        <dbReference type="EMBL" id="QKJ28483.1"/>
    </source>
</evidence>